<reference evidence="1 2" key="1">
    <citation type="journal article" date="2024" name="J Genomics">
        <title>Draft genome sequencing and assembly of Favolaschia claudopus CIRM-BRFM 2984 isolated from oak limbs.</title>
        <authorList>
            <person name="Navarro D."/>
            <person name="Drula E."/>
            <person name="Chaduli D."/>
            <person name="Cazenave R."/>
            <person name="Ahrendt S."/>
            <person name="Wang J."/>
            <person name="Lipzen A."/>
            <person name="Daum C."/>
            <person name="Barry K."/>
            <person name="Grigoriev I.V."/>
            <person name="Favel A."/>
            <person name="Rosso M.N."/>
            <person name="Martin F."/>
        </authorList>
    </citation>
    <scope>NUCLEOTIDE SEQUENCE [LARGE SCALE GENOMIC DNA]</scope>
    <source>
        <strain evidence="1 2">CIRM-BRFM 2984</strain>
    </source>
</reference>
<accession>A0AAV9YY31</accession>
<evidence type="ECO:0000313" key="1">
    <source>
        <dbReference type="EMBL" id="KAK6964692.1"/>
    </source>
</evidence>
<dbReference type="AlphaFoldDB" id="A0AAV9YY31"/>
<comment type="caution">
    <text evidence="1">The sequence shown here is derived from an EMBL/GenBank/DDBJ whole genome shotgun (WGS) entry which is preliminary data.</text>
</comment>
<keyword evidence="2" id="KW-1185">Reference proteome</keyword>
<protein>
    <submittedName>
        <fullName evidence="1">Uncharacterized protein</fullName>
    </submittedName>
</protein>
<gene>
    <name evidence="1" type="ORF">R3P38DRAFT_3381900</name>
</gene>
<organism evidence="1 2">
    <name type="scientific">Favolaschia claudopus</name>
    <dbReference type="NCBI Taxonomy" id="2862362"/>
    <lineage>
        <taxon>Eukaryota</taxon>
        <taxon>Fungi</taxon>
        <taxon>Dikarya</taxon>
        <taxon>Basidiomycota</taxon>
        <taxon>Agaricomycotina</taxon>
        <taxon>Agaricomycetes</taxon>
        <taxon>Agaricomycetidae</taxon>
        <taxon>Agaricales</taxon>
        <taxon>Marasmiineae</taxon>
        <taxon>Mycenaceae</taxon>
        <taxon>Favolaschia</taxon>
    </lineage>
</organism>
<name>A0AAV9YY31_9AGAR</name>
<dbReference type="Proteomes" id="UP001362999">
    <property type="component" value="Unassembled WGS sequence"/>
</dbReference>
<dbReference type="EMBL" id="JAWWNJ010000370">
    <property type="protein sequence ID" value="KAK6964692.1"/>
    <property type="molecule type" value="Genomic_DNA"/>
</dbReference>
<sequence>MAEMPVTFDCTYRLPASETLQPPAGECQLSQAEMNEFHPVRKVPCSLDSIYRRPRKTRVLNLECESLDYIDRRPASGTCDWEGFRSSTLMTRHKYRRPTSAISAQISFPRASCVTSAWVILKGLRFAVNLQIGLKLSKFNLDTSAEGDFFQTQDFEKHRKRRTDFKRKLLKIFEFRSCPTLQFEFDGQSVNSQLKLGVC</sequence>
<proteinExistence type="predicted"/>
<evidence type="ECO:0000313" key="2">
    <source>
        <dbReference type="Proteomes" id="UP001362999"/>
    </source>
</evidence>